<gene>
    <name evidence="6" type="ORF">KTC_01540</name>
</gene>
<evidence type="ECO:0000313" key="6">
    <source>
        <dbReference type="EMBL" id="BBH85403.1"/>
    </source>
</evidence>
<dbReference type="InterPro" id="IPR036390">
    <property type="entry name" value="WH_DNA-bd_sf"/>
</dbReference>
<dbReference type="GO" id="GO:0003677">
    <property type="term" value="F:DNA binding"/>
    <property type="evidence" value="ECO:0007669"/>
    <property type="project" value="UniProtKB-KW"/>
</dbReference>
<dbReference type="AlphaFoldDB" id="A0A455SAD0"/>
<reference evidence="6" key="1">
    <citation type="submission" date="2018-12" db="EMBL/GenBank/DDBJ databases">
        <title>Novel natural products biosynthetic potential of the class Ktedonobacteria.</title>
        <authorList>
            <person name="Zheng Y."/>
            <person name="Saitou A."/>
            <person name="Wang C.M."/>
            <person name="Toyoda A."/>
            <person name="Minakuchi Y."/>
            <person name="Sekiguchi Y."/>
            <person name="Ueda K."/>
            <person name="Takano H."/>
            <person name="Sakai Y."/>
            <person name="Yokota A."/>
            <person name="Yabe S."/>
        </authorList>
    </citation>
    <scope>NUCLEOTIDE SEQUENCE</scope>
    <source>
        <strain evidence="6">COM3</strain>
    </source>
</reference>
<dbReference type="PANTHER" id="PTHR30346">
    <property type="entry name" value="TRANSCRIPTIONAL DUAL REGULATOR HCAR-RELATED"/>
    <property type="match status" value="1"/>
</dbReference>
<dbReference type="SUPFAM" id="SSF53850">
    <property type="entry name" value="Periplasmic binding protein-like II"/>
    <property type="match status" value="1"/>
</dbReference>
<dbReference type="Pfam" id="PF00126">
    <property type="entry name" value="HTH_1"/>
    <property type="match status" value="1"/>
</dbReference>
<name>A0A455SAD0_9CHLR</name>
<comment type="similarity">
    <text evidence="1">Belongs to the LysR transcriptional regulatory family.</text>
</comment>
<protein>
    <submittedName>
        <fullName evidence="6">LysR family transcriptional regulator</fullName>
    </submittedName>
</protein>
<keyword evidence="4" id="KW-0804">Transcription</keyword>
<dbReference type="PRINTS" id="PR00039">
    <property type="entry name" value="HTHLYSR"/>
</dbReference>
<evidence type="ECO:0000259" key="5">
    <source>
        <dbReference type="PROSITE" id="PS50931"/>
    </source>
</evidence>
<organism evidence="6">
    <name type="scientific">Thermosporothrix sp. COM3</name>
    <dbReference type="NCBI Taxonomy" id="2490863"/>
    <lineage>
        <taxon>Bacteria</taxon>
        <taxon>Bacillati</taxon>
        <taxon>Chloroflexota</taxon>
        <taxon>Ktedonobacteria</taxon>
        <taxon>Ktedonobacterales</taxon>
        <taxon>Thermosporotrichaceae</taxon>
        <taxon>Thermosporothrix</taxon>
    </lineage>
</organism>
<dbReference type="FunFam" id="1.10.10.10:FF:000001">
    <property type="entry name" value="LysR family transcriptional regulator"/>
    <property type="match status" value="1"/>
</dbReference>
<accession>A0A455SAD0</accession>
<dbReference type="Gene3D" id="3.40.190.10">
    <property type="entry name" value="Periplasmic binding protein-like II"/>
    <property type="match status" value="2"/>
</dbReference>
<dbReference type="Gene3D" id="1.10.10.10">
    <property type="entry name" value="Winged helix-like DNA-binding domain superfamily/Winged helix DNA-binding domain"/>
    <property type="match status" value="1"/>
</dbReference>
<dbReference type="Pfam" id="PF03466">
    <property type="entry name" value="LysR_substrate"/>
    <property type="match status" value="1"/>
</dbReference>
<dbReference type="SUPFAM" id="SSF46785">
    <property type="entry name" value="Winged helix' DNA-binding domain"/>
    <property type="match status" value="1"/>
</dbReference>
<proteinExistence type="inferred from homology"/>
<keyword evidence="2" id="KW-0805">Transcription regulation</keyword>
<dbReference type="InterPro" id="IPR000847">
    <property type="entry name" value="LysR_HTH_N"/>
</dbReference>
<evidence type="ECO:0000256" key="2">
    <source>
        <dbReference type="ARBA" id="ARBA00023015"/>
    </source>
</evidence>
<evidence type="ECO:0000256" key="4">
    <source>
        <dbReference type="ARBA" id="ARBA00023163"/>
    </source>
</evidence>
<dbReference type="CDD" id="cd08414">
    <property type="entry name" value="PBP2_LTTR_aromatics_like"/>
    <property type="match status" value="1"/>
</dbReference>
<dbReference type="GO" id="GO:0003700">
    <property type="term" value="F:DNA-binding transcription factor activity"/>
    <property type="evidence" value="ECO:0007669"/>
    <property type="project" value="InterPro"/>
</dbReference>
<dbReference type="EMBL" id="AP019376">
    <property type="protein sequence ID" value="BBH85403.1"/>
    <property type="molecule type" value="Genomic_DNA"/>
</dbReference>
<feature type="domain" description="HTH lysR-type" evidence="5">
    <location>
        <begin position="1"/>
        <end position="58"/>
    </location>
</feature>
<sequence length="308" mass="34308">MDLRHLQYFVIVAEEMNITRAAERIGIAQPPLTRLIHHLEAEVGAQLFDRSKRQIVLTEAGKVFLERVTPLLKQYQETVRLTQRVSRGEKEQLVLGYTSSVLYSILPDLVRVHRERYPSVELVLRDLAPLSFKAMVQALYEKRIDIAFMSYPPTAEGISRENLLGCPLAVLLPASHSLAAQEAIPLAALAHEPWILCANTRKKPQPCAELLEQCREAGFEPQIVQSTNQVHALVSLVAAGIGISILPAWPRIPLDGVVCRPLQGLSLIADLQMIWSASEPTTTLQQFLQVAREVSTQALQTETSYLPA</sequence>
<dbReference type="GO" id="GO:0032993">
    <property type="term" value="C:protein-DNA complex"/>
    <property type="evidence" value="ECO:0007669"/>
    <property type="project" value="TreeGrafter"/>
</dbReference>
<evidence type="ECO:0000256" key="1">
    <source>
        <dbReference type="ARBA" id="ARBA00009437"/>
    </source>
</evidence>
<dbReference type="PROSITE" id="PS50931">
    <property type="entry name" value="HTH_LYSR"/>
    <property type="match status" value="1"/>
</dbReference>
<dbReference type="InterPro" id="IPR005119">
    <property type="entry name" value="LysR_subst-bd"/>
</dbReference>
<dbReference type="PANTHER" id="PTHR30346:SF0">
    <property type="entry name" value="HCA OPERON TRANSCRIPTIONAL ACTIVATOR HCAR"/>
    <property type="match status" value="1"/>
</dbReference>
<keyword evidence="3" id="KW-0238">DNA-binding</keyword>
<evidence type="ECO:0000256" key="3">
    <source>
        <dbReference type="ARBA" id="ARBA00023125"/>
    </source>
</evidence>
<dbReference type="InterPro" id="IPR036388">
    <property type="entry name" value="WH-like_DNA-bd_sf"/>
</dbReference>